<dbReference type="GeneID" id="110708347"/>
<dbReference type="SMR" id="A0A803L0G2"/>
<dbReference type="SUPFAM" id="SSF101898">
    <property type="entry name" value="NHL repeat"/>
    <property type="match status" value="1"/>
</dbReference>
<protein>
    <recommendedName>
        <fullName evidence="4">NHL repeat-containing protein</fullName>
    </recommendedName>
</protein>
<sequence>MGLLPHLVIIFTLINLLIFHGFSEVIYEGGYTVTTVFDGNKLKINPYSVASRPGFHDLLLLDSSNSVFYTLSLPLSQESLVKRFSGNGPNGEQKYTDGDASSAMFNKPRSFAMDFKGNVYVADRSNHVIRKISPSGVSTIAGSSTKPGRVDGPGKDATFSPDFELCFVPEMCALLIMDHGNKLIRQINLKQEDCVHSRAGSVGSTTIWVAALAFSCVVGLLVGFAVRPYIIRTEVFKRLNSSKSWTSYRMNPGRQTLMHCFGTRSVLASPAIRFLKQLIMPFFSLLSLMYSFIVNMFYPSFTSSIACKEYVSLLDSDNLGNSECLLSQKYADQLKCLTTFDGDSGSSNMFNNVLKHKGVVETDDSCHGKIDNLIKANIESFNVDAPAVLEETFLGVSTVVKRR</sequence>
<keyword evidence="1" id="KW-1133">Transmembrane helix</keyword>
<keyword evidence="1" id="KW-0472">Membrane</keyword>
<dbReference type="AlphaFoldDB" id="A0A803L0G2"/>
<dbReference type="RefSeq" id="XP_021742157.1">
    <property type="nucleotide sequence ID" value="XM_021886465.1"/>
</dbReference>
<reference evidence="2" key="1">
    <citation type="journal article" date="2017" name="Nature">
        <title>The genome of Chenopodium quinoa.</title>
        <authorList>
            <person name="Jarvis D.E."/>
            <person name="Ho Y.S."/>
            <person name="Lightfoot D.J."/>
            <person name="Schmoeckel S.M."/>
            <person name="Li B."/>
            <person name="Borm T.J.A."/>
            <person name="Ohyanagi H."/>
            <person name="Mineta K."/>
            <person name="Michell C.T."/>
            <person name="Saber N."/>
            <person name="Kharbatia N.M."/>
            <person name="Rupper R.R."/>
            <person name="Sharp A.R."/>
            <person name="Dally N."/>
            <person name="Boughton B.A."/>
            <person name="Woo Y.H."/>
            <person name="Gao G."/>
            <person name="Schijlen E.G.W.M."/>
            <person name="Guo X."/>
            <person name="Momin A.A."/>
            <person name="Negrao S."/>
            <person name="Al-Babili S."/>
            <person name="Gehring C."/>
            <person name="Roessner U."/>
            <person name="Jung C."/>
            <person name="Murphy K."/>
            <person name="Arold S.T."/>
            <person name="Gojobori T."/>
            <person name="van der Linden C.G."/>
            <person name="van Loo E.N."/>
            <person name="Jellen E.N."/>
            <person name="Maughan P.J."/>
            <person name="Tester M."/>
        </authorList>
    </citation>
    <scope>NUCLEOTIDE SEQUENCE [LARGE SCALE GENOMIC DNA]</scope>
    <source>
        <strain evidence="2">cv. PI 614886</strain>
    </source>
</reference>
<dbReference type="EnsemblPlants" id="AUR62005350-RA">
    <property type="protein sequence ID" value="AUR62005350-RA:cds"/>
    <property type="gene ID" value="AUR62005350"/>
</dbReference>
<dbReference type="OrthoDB" id="342730at2759"/>
<dbReference type="Proteomes" id="UP000596660">
    <property type="component" value="Unplaced"/>
</dbReference>
<dbReference type="InterPro" id="IPR011042">
    <property type="entry name" value="6-blade_b-propeller_TolB-like"/>
</dbReference>
<feature type="transmembrane region" description="Helical" evidence="1">
    <location>
        <begin position="278"/>
        <end position="298"/>
    </location>
</feature>
<reference evidence="2" key="2">
    <citation type="submission" date="2021-03" db="UniProtKB">
        <authorList>
            <consortium name="EnsemblPlants"/>
        </authorList>
    </citation>
    <scope>IDENTIFICATION</scope>
</reference>
<dbReference type="PANTHER" id="PTHR13833">
    <property type="match status" value="1"/>
</dbReference>
<evidence type="ECO:0000256" key="1">
    <source>
        <dbReference type="SAM" id="Phobius"/>
    </source>
</evidence>
<accession>A0A803L0G2</accession>
<keyword evidence="1" id="KW-0812">Transmembrane</keyword>
<evidence type="ECO:0000313" key="2">
    <source>
        <dbReference type="EnsemblPlants" id="AUR62005350-RA:cds"/>
    </source>
</evidence>
<dbReference type="Gramene" id="AUR62005350-RA">
    <property type="protein sequence ID" value="AUR62005350-RA:cds"/>
    <property type="gene ID" value="AUR62005350"/>
</dbReference>
<dbReference type="Gene3D" id="2.120.10.30">
    <property type="entry name" value="TolB, C-terminal domain"/>
    <property type="match status" value="1"/>
</dbReference>
<evidence type="ECO:0000313" key="3">
    <source>
        <dbReference type="Proteomes" id="UP000596660"/>
    </source>
</evidence>
<dbReference type="KEGG" id="cqi:110708347"/>
<proteinExistence type="predicted"/>
<keyword evidence="3" id="KW-1185">Reference proteome</keyword>
<feature type="transmembrane region" description="Helical" evidence="1">
    <location>
        <begin position="207"/>
        <end position="230"/>
    </location>
</feature>
<gene>
    <name evidence="2" type="primary">LOC110708347</name>
</gene>
<feature type="transmembrane region" description="Helical" evidence="1">
    <location>
        <begin position="7"/>
        <end position="27"/>
    </location>
</feature>
<evidence type="ECO:0008006" key="4">
    <source>
        <dbReference type="Google" id="ProtNLM"/>
    </source>
</evidence>
<dbReference type="OMA" id="MFRINTV"/>
<name>A0A803L0G2_CHEQI</name>
<organism evidence="2 3">
    <name type="scientific">Chenopodium quinoa</name>
    <name type="common">Quinoa</name>
    <dbReference type="NCBI Taxonomy" id="63459"/>
    <lineage>
        <taxon>Eukaryota</taxon>
        <taxon>Viridiplantae</taxon>
        <taxon>Streptophyta</taxon>
        <taxon>Embryophyta</taxon>
        <taxon>Tracheophyta</taxon>
        <taxon>Spermatophyta</taxon>
        <taxon>Magnoliopsida</taxon>
        <taxon>eudicotyledons</taxon>
        <taxon>Gunneridae</taxon>
        <taxon>Pentapetalae</taxon>
        <taxon>Caryophyllales</taxon>
        <taxon>Chenopodiaceae</taxon>
        <taxon>Chenopodioideae</taxon>
        <taxon>Atripliceae</taxon>
        <taxon>Chenopodium</taxon>
    </lineage>
</organism>
<dbReference type="PANTHER" id="PTHR13833:SF71">
    <property type="entry name" value="NHL DOMAIN-CONTAINING PROTEIN"/>
    <property type="match status" value="1"/>
</dbReference>